<evidence type="ECO:0000256" key="6">
    <source>
        <dbReference type="ARBA" id="ARBA00023038"/>
    </source>
</evidence>
<dbReference type="GO" id="GO:0005634">
    <property type="term" value="C:nucleus"/>
    <property type="evidence" value="ECO:0007669"/>
    <property type="project" value="UniProtKB-SubCell"/>
</dbReference>
<keyword evidence="4" id="KW-0677">Repeat</keyword>
<evidence type="ECO:0000256" key="7">
    <source>
        <dbReference type="ARBA" id="ARBA00023242"/>
    </source>
</evidence>
<evidence type="ECO:0000256" key="3">
    <source>
        <dbReference type="ARBA" id="ARBA00022723"/>
    </source>
</evidence>
<sequence>MSSFHFFVRCKKSKFLIFLNFFERMETEQTSGNDDGNSQRRKSSNVPQQLRTLCPRCCLPVYFAERRLANRRSWHAACFTCRVCGCNLDSISVATHLNEVFCNRCYGRTFGPRGYGFGMAGRSLSMTFTAMQDPDVQHVYHNPTTGLADEDSVKYSAVSHNSQKITFSKAYPHDNVITSNVPLTGIAHALPHLVHDETFRRRLGASKCSSLPPNTLSVIPKQRFQARNGDRIQEAAETQTKIDVPGGKGEDSANLEMATPWMRQRSSDSSHVILKAEDGSNQTREGYILNPLK</sequence>
<protein>
    <submittedName>
        <fullName evidence="8">Uncharacterized protein</fullName>
    </submittedName>
</protein>
<dbReference type="GO" id="GO:0045214">
    <property type="term" value="P:sarcomere organization"/>
    <property type="evidence" value="ECO:0007669"/>
    <property type="project" value="TreeGrafter"/>
</dbReference>
<reference evidence="8" key="1">
    <citation type="submission" date="2020-11" db="EMBL/GenBank/DDBJ databases">
        <authorList>
            <person name="Tran Van P."/>
        </authorList>
    </citation>
    <scope>NUCLEOTIDE SEQUENCE</scope>
</reference>
<dbReference type="PANTHER" id="PTHR24215:SF35">
    <property type="entry name" value="MUSCLE LIM PROTEIN MLP84B"/>
    <property type="match status" value="1"/>
</dbReference>
<dbReference type="GO" id="GO:0042805">
    <property type="term" value="F:actinin binding"/>
    <property type="evidence" value="ECO:0007669"/>
    <property type="project" value="TreeGrafter"/>
</dbReference>
<dbReference type="SUPFAM" id="SSF57716">
    <property type="entry name" value="Glucocorticoid receptor-like (DNA-binding domain)"/>
    <property type="match status" value="2"/>
</dbReference>
<accession>A0A7R8ZKE3</accession>
<dbReference type="AlphaFoldDB" id="A0A7R8ZKE3"/>
<dbReference type="PROSITE" id="PS50023">
    <property type="entry name" value="LIM_DOMAIN_2"/>
    <property type="match status" value="1"/>
</dbReference>
<dbReference type="GO" id="GO:0046872">
    <property type="term" value="F:metal ion binding"/>
    <property type="evidence" value="ECO:0007669"/>
    <property type="project" value="UniProtKB-KW"/>
</dbReference>
<evidence type="ECO:0000256" key="5">
    <source>
        <dbReference type="ARBA" id="ARBA00022833"/>
    </source>
</evidence>
<dbReference type="GO" id="GO:0007517">
    <property type="term" value="P:muscle organ development"/>
    <property type="evidence" value="ECO:0007669"/>
    <property type="project" value="UniProtKB-KW"/>
</dbReference>
<evidence type="ECO:0000256" key="2">
    <source>
        <dbReference type="ARBA" id="ARBA00022541"/>
    </source>
</evidence>
<comment type="subcellular location">
    <subcellularLocation>
        <location evidence="1">Nucleus</location>
    </subcellularLocation>
</comment>
<dbReference type="Pfam" id="PF00412">
    <property type="entry name" value="LIM"/>
    <property type="match status" value="1"/>
</dbReference>
<dbReference type="GO" id="GO:0060537">
    <property type="term" value="P:muscle tissue development"/>
    <property type="evidence" value="ECO:0007669"/>
    <property type="project" value="UniProtKB-ARBA"/>
</dbReference>
<dbReference type="CDD" id="cd09326">
    <property type="entry name" value="LIM_CRP_like"/>
    <property type="match status" value="1"/>
</dbReference>
<dbReference type="GO" id="GO:0030018">
    <property type="term" value="C:Z disc"/>
    <property type="evidence" value="ECO:0007669"/>
    <property type="project" value="TreeGrafter"/>
</dbReference>
<dbReference type="OrthoDB" id="1679758at2759"/>
<dbReference type="FunFam" id="2.10.110.10:FF:000001">
    <property type="entry name" value="Cysteine and glycine-rich protein 1"/>
    <property type="match status" value="1"/>
</dbReference>
<gene>
    <name evidence="8" type="ORF">CTOB1V02_LOCUS2725</name>
</gene>
<keyword evidence="5" id="KW-0862">Zinc</keyword>
<proteinExistence type="predicted"/>
<dbReference type="PROSITE" id="PS00478">
    <property type="entry name" value="LIM_DOMAIN_1"/>
    <property type="match status" value="1"/>
</dbReference>
<dbReference type="GO" id="GO:0008307">
    <property type="term" value="F:structural constituent of muscle"/>
    <property type="evidence" value="ECO:0007669"/>
    <property type="project" value="TreeGrafter"/>
</dbReference>
<dbReference type="PANTHER" id="PTHR24215">
    <property type="entry name" value="RHO-GTPASE-ACTIVATING PROTEIN LRG1"/>
    <property type="match status" value="1"/>
</dbReference>
<dbReference type="InterPro" id="IPR001781">
    <property type="entry name" value="Znf_LIM"/>
</dbReference>
<keyword evidence="2" id="KW-0517">Myogenesis</keyword>
<keyword evidence="3" id="KW-0479">Metal-binding</keyword>
<keyword evidence="6" id="KW-0440">LIM domain</keyword>
<dbReference type="EMBL" id="OB660438">
    <property type="protein sequence ID" value="CAD7224772.1"/>
    <property type="molecule type" value="Genomic_DNA"/>
</dbReference>
<name>A0A7R8ZKE3_9CRUS</name>
<dbReference type="Gene3D" id="2.10.110.10">
    <property type="entry name" value="Cysteine Rich Protein"/>
    <property type="match status" value="1"/>
</dbReference>
<evidence type="ECO:0000256" key="1">
    <source>
        <dbReference type="ARBA" id="ARBA00004123"/>
    </source>
</evidence>
<organism evidence="8">
    <name type="scientific">Cyprideis torosa</name>
    <dbReference type="NCBI Taxonomy" id="163714"/>
    <lineage>
        <taxon>Eukaryota</taxon>
        <taxon>Metazoa</taxon>
        <taxon>Ecdysozoa</taxon>
        <taxon>Arthropoda</taxon>
        <taxon>Crustacea</taxon>
        <taxon>Oligostraca</taxon>
        <taxon>Ostracoda</taxon>
        <taxon>Podocopa</taxon>
        <taxon>Podocopida</taxon>
        <taxon>Cytherocopina</taxon>
        <taxon>Cytheroidea</taxon>
        <taxon>Cytherideidae</taxon>
        <taxon>Cyprideis</taxon>
    </lineage>
</organism>
<dbReference type="SMART" id="SM00132">
    <property type="entry name" value="LIM"/>
    <property type="match status" value="1"/>
</dbReference>
<evidence type="ECO:0000256" key="4">
    <source>
        <dbReference type="ARBA" id="ARBA00022737"/>
    </source>
</evidence>
<evidence type="ECO:0000313" key="8">
    <source>
        <dbReference type="EMBL" id="CAD7224772.1"/>
    </source>
</evidence>
<keyword evidence="7" id="KW-0539">Nucleus</keyword>